<feature type="transmembrane region" description="Helical" evidence="9">
    <location>
        <begin position="443"/>
        <end position="464"/>
    </location>
</feature>
<dbReference type="EMBL" id="VTES01000008">
    <property type="protein sequence ID" value="TYS59390.1"/>
    <property type="molecule type" value="Genomic_DNA"/>
</dbReference>
<keyword evidence="3" id="KW-0050">Antiport</keyword>
<organism evidence="11 12">
    <name type="scientific">Bacillus infantis</name>
    <dbReference type="NCBI Taxonomy" id="324767"/>
    <lineage>
        <taxon>Bacteria</taxon>
        <taxon>Bacillati</taxon>
        <taxon>Bacillota</taxon>
        <taxon>Bacilli</taxon>
        <taxon>Bacillales</taxon>
        <taxon>Bacillaceae</taxon>
        <taxon>Bacillus</taxon>
    </lineage>
</organism>
<evidence type="ECO:0000256" key="5">
    <source>
        <dbReference type="ARBA" id="ARBA00022692"/>
    </source>
</evidence>
<feature type="transmembrane region" description="Helical" evidence="9">
    <location>
        <begin position="200"/>
        <end position="220"/>
    </location>
</feature>
<evidence type="ECO:0000259" key="10">
    <source>
        <dbReference type="Pfam" id="PF03553"/>
    </source>
</evidence>
<dbReference type="InterPro" id="IPR018461">
    <property type="entry name" value="Na/H_Antiport_NhaC-like_C"/>
</dbReference>
<evidence type="ECO:0000256" key="9">
    <source>
        <dbReference type="SAM" id="Phobius"/>
    </source>
</evidence>
<feature type="transmembrane region" description="Helical" evidence="9">
    <location>
        <begin position="325"/>
        <end position="345"/>
    </location>
</feature>
<dbReference type="GO" id="GO:0015297">
    <property type="term" value="F:antiporter activity"/>
    <property type="evidence" value="ECO:0007669"/>
    <property type="project" value="UniProtKB-KW"/>
</dbReference>
<comment type="caution">
    <text evidence="11">The sequence shown here is derived from an EMBL/GenBank/DDBJ whole genome shotgun (WGS) entry which is preliminary data.</text>
</comment>
<evidence type="ECO:0000256" key="1">
    <source>
        <dbReference type="ARBA" id="ARBA00004651"/>
    </source>
</evidence>
<accession>A0A5D4S843</accession>
<comment type="subcellular location">
    <subcellularLocation>
        <location evidence="1">Cell membrane</location>
        <topology evidence="1">Multi-pass membrane protein</topology>
    </subcellularLocation>
</comment>
<evidence type="ECO:0000256" key="6">
    <source>
        <dbReference type="ARBA" id="ARBA00022989"/>
    </source>
</evidence>
<feature type="transmembrane region" description="Helical" evidence="9">
    <location>
        <begin position="401"/>
        <end position="422"/>
    </location>
</feature>
<evidence type="ECO:0000313" key="11">
    <source>
        <dbReference type="EMBL" id="TYS59390.1"/>
    </source>
</evidence>
<feature type="transmembrane region" description="Helical" evidence="9">
    <location>
        <begin position="168"/>
        <end position="193"/>
    </location>
</feature>
<keyword evidence="5 9" id="KW-0812">Transmembrane</keyword>
<feature type="domain" description="Na+/H+ antiporter NhaC-like C-terminal" evidence="10">
    <location>
        <begin position="251"/>
        <end position="544"/>
    </location>
</feature>
<dbReference type="PANTHER" id="PTHR33451:SF3">
    <property type="entry name" value="MALATE-2H(+)_NA(+)-LACTATE ANTIPORTER"/>
    <property type="match status" value="1"/>
</dbReference>
<dbReference type="Proteomes" id="UP000323732">
    <property type="component" value="Unassembled WGS sequence"/>
</dbReference>
<feature type="transmembrane region" description="Helical" evidence="9">
    <location>
        <begin position="352"/>
        <end position="370"/>
    </location>
</feature>
<gene>
    <name evidence="11" type="primary">nhaC</name>
    <name evidence="11" type="ORF">FZD47_22055</name>
</gene>
<keyword evidence="7 9" id="KW-0472">Membrane</keyword>
<keyword evidence="4" id="KW-1003">Cell membrane</keyword>
<evidence type="ECO:0000256" key="3">
    <source>
        <dbReference type="ARBA" id="ARBA00022449"/>
    </source>
</evidence>
<dbReference type="AlphaFoldDB" id="A0A5D4S843"/>
<evidence type="ECO:0000256" key="7">
    <source>
        <dbReference type="ARBA" id="ARBA00023136"/>
    </source>
</evidence>
<feature type="transmembrane region" description="Helical" evidence="9">
    <location>
        <begin position="284"/>
        <end position="305"/>
    </location>
</feature>
<evidence type="ECO:0000256" key="8">
    <source>
        <dbReference type="ARBA" id="ARBA00038435"/>
    </source>
</evidence>
<protein>
    <submittedName>
        <fullName evidence="11">Na+/H+ antiporter NhaC</fullName>
    </submittedName>
</protein>
<reference evidence="11 12" key="1">
    <citation type="submission" date="2019-08" db="EMBL/GenBank/DDBJ databases">
        <title>Bacillus genomes from the desert of Cuatro Cienegas, Coahuila.</title>
        <authorList>
            <person name="Olmedo-Alvarez G."/>
        </authorList>
    </citation>
    <scope>NUCLEOTIDE SEQUENCE [LARGE SCALE GENOMIC DNA]</scope>
    <source>
        <strain evidence="11 12">CH37_1T</strain>
    </source>
</reference>
<evidence type="ECO:0000256" key="4">
    <source>
        <dbReference type="ARBA" id="ARBA00022475"/>
    </source>
</evidence>
<evidence type="ECO:0000313" key="12">
    <source>
        <dbReference type="Proteomes" id="UP000323732"/>
    </source>
</evidence>
<evidence type="ECO:0000256" key="2">
    <source>
        <dbReference type="ARBA" id="ARBA00022448"/>
    </source>
</evidence>
<feature type="transmembrane region" description="Helical" evidence="9">
    <location>
        <begin position="129"/>
        <end position="148"/>
    </location>
</feature>
<dbReference type="NCBIfam" id="TIGR00931">
    <property type="entry name" value="antiport_nhaC"/>
    <property type="match status" value="1"/>
</dbReference>
<dbReference type="InterPro" id="IPR052180">
    <property type="entry name" value="NhaC_Na-H+_Antiporter"/>
</dbReference>
<keyword evidence="2" id="KW-0813">Transport</keyword>
<feature type="transmembrane region" description="Helical" evidence="9">
    <location>
        <begin position="226"/>
        <end position="254"/>
    </location>
</feature>
<proteinExistence type="inferred from homology"/>
<comment type="similarity">
    <text evidence="8">Belongs to the NhaC Na(+)/H(+) (TC 2.A.35) antiporter family.</text>
</comment>
<dbReference type="InterPro" id="IPR004770">
    <property type="entry name" value="Na/H_antiport_NhaC"/>
</dbReference>
<dbReference type="GO" id="GO:0005886">
    <property type="term" value="C:plasma membrane"/>
    <property type="evidence" value="ECO:0007669"/>
    <property type="project" value="UniProtKB-SubCell"/>
</dbReference>
<dbReference type="PANTHER" id="PTHR33451">
    <property type="entry name" value="MALATE-2H(+)/NA(+)-LACTATE ANTIPORTER"/>
    <property type="match status" value="1"/>
</dbReference>
<feature type="transmembrane region" description="Helical" evidence="9">
    <location>
        <begin position="521"/>
        <end position="544"/>
    </location>
</feature>
<name>A0A5D4S843_9BACI</name>
<keyword evidence="6 9" id="KW-1133">Transmembrane helix</keyword>
<dbReference type="Pfam" id="PF03553">
    <property type="entry name" value="Na_H_antiporter"/>
    <property type="match status" value="1"/>
</dbReference>
<sequence>MKYALISEFTEKFHYSIIFIYLFKRSAGRNPCKSLPSKACHNKLCTLLPFLGPSVLSYLTSYCKNTRSYFIHVKKQSRTVVRSKFTVRSGWLETDIRKPSFIYALLMLFAAIAVISVGILAFDAPIQILMFISMLVLIPFMMGLGYSYKQVEKSMLSSMSKALQPSLILLTVGILIGAWIASGTVPTLIYYGIKAISPQFFLVTTLLFCSLVSVATGTSWGTIGTAGIAMMGVGTTLGIPVGVTAGAIISGAYFGDKMSPLSDTTNLAPTVSGGDLFSHIKHMLWTTVPAYLITAIIFTFIGFKYSGATVDAASVNELTSYLAEAFNLGLVPMIPVIVLIGMLMLKKPAIPAIFIGAAVGGIIAIVYQGFSFSDTISIFYNGYGVESGIEMADSLLQRGGLVSMLALIALFLFALGLGGMLAESGVLEALIASFADKIQSTGVLTLVTILVSYATLAIGGSVYFSTVMGGTLMRPIFERLNLKPENLSRILEDTGTQSSSLVPWTGSGIYTAGALGVATGAYLPFCFLALITPLVSLFYGFTGLTMTEKDRPKKKTSMKTVEAS</sequence>
<feature type="transmembrane region" description="Helical" evidence="9">
    <location>
        <begin position="101"/>
        <end position="122"/>
    </location>
</feature>